<name>A0AC34FS88_9BILA</name>
<proteinExistence type="predicted"/>
<protein>
    <submittedName>
        <fullName evidence="2">Uncharacterized protein</fullName>
    </submittedName>
</protein>
<evidence type="ECO:0000313" key="1">
    <source>
        <dbReference type="Proteomes" id="UP000887579"/>
    </source>
</evidence>
<reference evidence="2" key="1">
    <citation type="submission" date="2022-11" db="UniProtKB">
        <authorList>
            <consortium name="WormBaseParasite"/>
        </authorList>
    </citation>
    <scope>IDENTIFICATION</scope>
</reference>
<dbReference type="WBParaSite" id="ES5_v2.g19987.t1">
    <property type="protein sequence ID" value="ES5_v2.g19987.t1"/>
    <property type="gene ID" value="ES5_v2.g19987"/>
</dbReference>
<evidence type="ECO:0000313" key="2">
    <source>
        <dbReference type="WBParaSite" id="ES5_v2.g19987.t1"/>
    </source>
</evidence>
<organism evidence="1 2">
    <name type="scientific">Panagrolaimus sp. ES5</name>
    <dbReference type="NCBI Taxonomy" id="591445"/>
    <lineage>
        <taxon>Eukaryota</taxon>
        <taxon>Metazoa</taxon>
        <taxon>Ecdysozoa</taxon>
        <taxon>Nematoda</taxon>
        <taxon>Chromadorea</taxon>
        <taxon>Rhabditida</taxon>
        <taxon>Tylenchina</taxon>
        <taxon>Panagrolaimomorpha</taxon>
        <taxon>Panagrolaimoidea</taxon>
        <taxon>Panagrolaimidae</taxon>
        <taxon>Panagrolaimus</taxon>
    </lineage>
</organism>
<dbReference type="Proteomes" id="UP000887579">
    <property type="component" value="Unplaced"/>
</dbReference>
<accession>A0AC34FS88</accession>
<sequence length="158" mass="18707">MGRDWIHAFGLKAEQEIHQQSNEMDYQTRLQAILDKHEDVFKEELGKCDMKISLKLVENAKPKFIKARNLPYAFRGQVEAQLEAKTIAGLVSEISKDFVREVESISTRFVRVMKDFREAQKAHAYYAQMTFNYRRELEALADREKAEREKPHRHRHKD</sequence>